<dbReference type="AlphaFoldDB" id="A0A3R6FL03"/>
<dbReference type="OrthoDB" id="1931120at2"/>
<evidence type="ECO:0000259" key="8">
    <source>
        <dbReference type="PROSITE" id="PS50109"/>
    </source>
</evidence>
<evidence type="ECO:0000256" key="3">
    <source>
        <dbReference type="ARBA" id="ARBA00022679"/>
    </source>
</evidence>
<name>A0A3R6FL03_9BACT</name>
<evidence type="ECO:0000256" key="5">
    <source>
        <dbReference type="ARBA" id="ARBA00022777"/>
    </source>
</evidence>
<evidence type="ECO:0000256" key="6">
    <source>
        <dbReference type="ARBA" id="ARBA00022840"/>
    </source>
</evidence>
<dbReference type="PRINTS" id="PR00344">
    <property type="entry name" value="BCTRLSENSOR"/>
</dbReference>
<keyword evidence="10" id="KW-1185">Reference proteome</keyword>
<comment type="caution">
    <text evidence="9">The sequence shown here is derived from an EMBL/GenBank/DDBJ whole genome shotgun (WGS) entry which is preliminary data.</text>
</comment>
<dbReference type="EMBL" id="QRNO01000016">
    <property type="protein sequence ID" value="RHK51420.1"/>
    <property type="molecule type" value="Genomic_DNA"/>
</dbReference>
<dbReference type="Proteomes" id="UP000286598">
    <property type="component" value="Unassembled WGS sequence"/>
</dbReference>
<dbReference type="PANTHER" id="PTHR43065">
    <property type="entry name" value="SENSOR HISTIDINE KINASE"/>
    <property type="match status" value="1"/>
</dbReference>
<evidence type="ECO:0000256" key="7">
    <source>
        <dbReference type="ARBA" id="ARBA00023012"/>
    </source>
</evidence>
<protein>
    <recommendedName>
        <fullName evidence="2">histidine kinase</fullName>
        <ecNumber evidence="2">2.7.13.3</ecNumber>
    </recommendedName>
</protein>
<dbReference type="InterPro" id="IPR004358">
    <property type="entry name" value="Sig_transdc_His_kin-like_C"/>
</dbReference>
<evidence type="ECO:0000256" key="2">
    <source>
        <dbReference type="ARBA" id="ARBA00012438"/>
    </source>
</evidence>
<sequence length="285" mass="32208">MAPYIIALLTALLVVLFVLEWRHQRRLSTRVHLMREALRNRDFMFRLPTDSIMPGERELQKMLNEMGGEINQLMARSEVESWQRLTRVLTHEIMNAVTPIQSITQAYIGSKMVKGTPLEEGIQAIYDTSRSLSAFVESYRKMTQLQTVNLEEIDLQRLVTNLQTLYPNLTWHVDLVNVQTLRADASMMHQVLTNIVKNAAEAGAQNIDISARRTDQCTQLRISNDGTPIAAEVAREVFVPFFTTKRTGSGIGLSLSRQMMMAQGGNLALAERAQAGYHTTFVVTL</sequence>
<gene>
    <name evidence="9" type="ORF">DW060_04595</name>
</gene>
<keyword evidence="7" id="KW-0902">Two-component regulatory system</keyword>
<comment type="catalytic activity">
    <reaction evidence="1">
        <text>ATP + protein L-histidine = ADP + protein N-phospho-L-histidine.</text>
        <dbReference type="EC" id="2.7.13.3"/>
    </reaction>
</comment>
<evidence type="ECO:0000256" key="4">
    <source>
        <dbReference type="ARBA" id="ARBA00022741"/>
    </source>
</evidence>
<keyword evidence="4" id="KW-0547">Nucleotide-binding</keyword>
<dbReference type="GO" id="GO:0005524">
    <property type="term" value="F:ATP binding"/>
    <property type="evidence" value="ECO:0007669"/>
    <property type="project" value="UniProtKB-KW"/>
</dbReference>
<dbReference type="InterPro" id="IPR003594">
    <property type="entry name" value="HATPase_dom"/>
</dbReference>
<dbReference type="PANTHER" id="PTHR43065:SF46">
    <property type="entry name" value="C4-DICARBOXYLATE TRANSPORT SENSOR PROTEIN DCTB"/>
    <property type="match status" value="1"/>
</dbReference>
<accession>A0A3R6FL03</accession>
<dbReference type="SUPFAM" id="SSF55874">
    <property type="entry name" value="ATPase domain of HSP90 chaperone/DNA topoisomerase II/histidine kinase"/>
    <property type="match status" value="1"/>
</dbReference>
<keyword evidence="5 9" id="KW-0418">Kinase</keyword>
<evidence type="ECO:0000313" key="9">
    <source>
        <dbReference type="EMBL" id="RHK51420.1"/>
    </source>
</evidence>
<keyword evidence="3" id="KW-0808">Transferase</keyword>
<organism evidence="9 10">
    <name type="scientific">Leyella stercorea</name>
    <dbReference type="NCBI Taxonomy" id="363265"/>
    <lineage>
        <taxon>Bacteria</taxon>
        <taxon>Pseudomonadati</taxon>
        <taxon>Bacteroidota</taxon>
        <taxon>Bacteroidia</taxon>
        <taxon>Bacteroidales</taxon>
        <taxon>Prevotellaceae</taxon>
        <taxon>Leyella</taxon>
    </lineage>
</organism>
<dbReference type="PROSITE" id="PS50109">
    <property type="entry name" value="HIS_KIN"/>
    <property type="match status" value="1"/>
</dbReference>
<dbReference type="Pfam" id="PF02518">
    <property type="entry name" value="HATPase_c"/>
    <property type="match status" value="1"/>
</dbReference>
<dbReference type="InterPro" id="IPR005467">
    <property type="entry name" value="His_kinase_dom"/>
</dbReference>
<evidence type="ECO:0000313" key="10">
    <source>
        <dbReference type="Proteomes" id="UP000286598"/>
    </source>
</evidence>
<proteinExistence type="predicted"/>
<dbReference type="InterPro" id="IPR036890">
    <property type="entry name" value="HATPase_C_sf"/>
</dbReference>
<dbReference type="Gene3D" id="3.30.565.10">
    <property type="entry name" value="Histidine kinase-like ATPase, C-terminal domain"/>
    <property type="match status" value="1"/>
</dbReference>
<keyword evidence="6" id="KW-0067">ATP-binding</keyword>
<feature type="domain" description="Histidine kinase" evidence="8">
    <location>
        <begin position="88"/>
        <end position="285"/>
    </location>
</feature>
<reference evidence="9 10" key="1">
    <citation type="submission" date="2018-08" db="EMBL/GenBank/DDBJ databases">
        <title>A genome reference for cultivated species of the human gut microbiota.</title>
        <authorList>
            <person name="Zou Y."/>
            <person name="Xue W."/>
            <person name="Luo G."/>
        </authorList>
    </citation>
    <scope>NUCLEOTIDE SEQUENCE [LARGE SCALE GENOMIC DNA]</scope>
    <source>
        <strain evidence="9 10">AF42-9</strain>
    </source>
</reference>
<dbReference type="EC" id="2.7.13.3" evidence="2"/>
<evidence type="ECO:0000256" key="1">
    <source>
        <dbReference type="ARBA" id="ARBA00000085"/>
    </source>
</evidence>
<dbReference type="GO" id="GO:0000160">
    <property type="term" value="P:phosphorelay signal transduction system"/>
    <property type="evidence" value="ECO:0007669"/>
    <property type="project" value="UniProtKB-KW"/>
</dbReference>
<dbReference type="SMART" id="SM00387">
    <property type="entry name" value="HATPase_c"/>
    <property type="match status" value="1"/>
</dbReference>
<dbReference type="GO" id="GO:0004673">
    <property type="term" value="F:protein histidine kinase activity"/>
    <property type="evidence" value="ECO:0007669"/>
    <property type="project" value="UniProtKB-EC"/>
</dbReference>